<dbReference type="GO" id="GO:0004029">
    <property type="term" value="F:aldehyde dehydrogenase (NAD+) activity"/>
    <property type="evidence" value="ECO:0007669"/>
    <property type="project" value="TreeGrafter"/>
</dbReference>
<dbReference type="GO" id="GO:0005737">
    <property type="term" value="C:cytoplasm"/>
    <property type="evidence" value="ECO:0007669"/>
    <property type="project" value="TreeGrafter"/>
</dbReference>
<dbReference type="InterPro" id="IPR051783">
    <property type="entry name" value="NAD(P)-dependent_oxidoreduct"/>
</dbReference>
<accession>A0A366FCJ4</accession>
<evidence type="ECO:0000313" key="2">
    <source>
        <dbReference type="EMBL" id="RBP12307.1"/>
    </source>
</evidence>
<dbReference type="PANTHER" id="PTHR48079">
    <property type="entry name" value="PROTEIN YEEZ"/>
    <property type="match status" value="1"/>
</dbReference>
<dbReference type="CDD" id="cd05262">
    <property type="entry name" value="SDR_a7"/>
    <property type="match status" value="1"/>
</dbReference>
<dbReference type="Gene3D" id="3.40.50.720">
    <property type="entry name" value="NAD(P)-binding Rossmann-like Domain"/>
    <property type="match status" value="1"/>
</dbReference>
<evidence type="ECO:0000313" key="3">
    <source>
        <dbReference type="Proteomes" id="UP000253529"/>
    </source>
</evidence>
<dbReference type="InterPro" id="IPR036291">
    <property type="entry name" value="NAD(P)-bd_dom_sf"/>
</dbReference>
<dbReference type="Pfam" id="PF01370">
    <property type="entry name" value="Epimerase"/>
    <property type="match status" value="1"/>
</dbReference>
<reference evidence="2 3" key="1">
    <citation type="submission" date="2018-06" db="EMBL/GenBank/DDBJ databases">
        <title>Genomic Encyclopedia of Type Strains, Phase IV (KMG-IV): sequencing the most valuable type-strain genomes for metagenomic binning, comparative biology and taxonomic classification.</title>
        <authorList>
            <person name="Goeker M."/>
        </authorList>
    </citation>
    <scope>NUCLEOTIDE SEQUENCE [LARGE SCALE GENOMIC DNA]</scope>
    <source>
        <strain evidence="2 3">DSM 24875</strain>
    </source>
</reference>
<protein>
    <submittedName>
        <fullName evidence="2">Nucleoside-diphosphate-sugar epimerase</fullName>
    </submittedName>
</protein>
<evidence type="ECO:0000259" key="1">
    <source>
        <dbReference type="Pfam" id="PF01370"/>
    </source>
</evidence>
<dbReference type="AlphaFoldDB" id="A0A366FCJ4"/>
<dbReference type="PANTHER" id="PTHR48079:SF6">
    <property type="entry name" value="NAD(P)-BINDING DOMAIN-CONTAINING PROTEIN-RELATED"/>
    <property type="match status" value="1"/>
</dbReference>
<feature type="domain" description="NAD-dependent epimerase/dehydratase" evidence="1">
    <location>
        <begin position="3"/>
        <end position="217"/>
    </location>
</feature>
<dbReference type="EMBL" id="QNRK01000014">
    <property type="protein sequence ID" value="RBP12307.1"/>
    <property type="molecule type" value="Genomic_DNA"/>
</dbReference>
<dbReference type="InterPro" id="IPR001509">
    <property type="entry name" value="Epimerase_deHydtase"/>
</dbReference>
<dbReference type="RefSeq" id="WP_113889938.1">
    <property type="nucleotide sequence ID" value="NZ_QNRK01000014.1"/>
</dbReference>
<sequence length="296" mass="30821">MRVFVTGASGWVGSAVVADLIAAGHSVLGLARSDANAETIAAAGADVHRGALEDLDSLQRGAAETDGVIHCAFIHDFANMAESCAVDKRAIEAMGDTLAGCGRPLVAASGVALLAPGRVSTEETVRTPDAHALPRVSEEAALATETLGVKGMAVRLPPTVHGAGDHGFVPILIGIAREKGVAAYVGEGLNRWPATHRLDAARVFRLALEKGVSGKRYHAIAEEGVPFKEIAAVIGKRLGLPVVSVPPEKAAEHFGWFAMFAGVDTPSSSALTREWLEWSPTGPGLIEDLDQHYFGG</sequence>
<gene>
    <name evidence="2" type="ORF">DFR50_114137</name>
</gene>
<organism evidence="2 3">
    <name type="scientific">Roseiarcus fermentans</name>
    <dbReference type="NCBI Taxonomy" id="1473586"/>
    <lineage>
        <taxon>Bacteria</taxon>
        <taxon>Pseudomonadati</taxon>
        <taxon>Pseudomonadota</taxon>
        <taxon>Alphaproteobacteria</taxon>
        <taxon>Hyphomicrobiales</taxon>
        <taxon>Roseiarcaceae</taxon>
        <taxon>Roseiarcus</taxon>
    </lineage>
</organism>
<dbReference type="OrthoDB" id="9787292at2"/>
<dbReference type="SUPFAM" id="SSF51735">
    <property type="entry name" value="NAD(P)-binding Rossmann-fold domains"/>
    <property type="match status" value="1"/>
</dbReference>
<name>A0A366FCJ4_9HYPH</name>
<comment type="caution">
    <text evidence="2">The sequence shown here is derived from an EMBL/GenBank/DDBJ whole genome shotgun (WGS) entry which is preliminary data.</text>
</comment>
<dbReference type="Proteomes" id="UP000253529">
    <property type="component" value="Unassembled WGS sequence"/>
</dbReference>
<keyword evidence="3" id="KW-1185">Reference proteome</keyword>
<proteinExistence type="predicted"/>